<dbReference type="AlphaFoldDB" id="A0A6M3IM57"/>
<proteinExistence type="predicted"/>
<organism evidence="1">
    <name type="scientific">viral metagenome</name>
    <dbReference type="NCBI Taxonomy" id="1070528"/>
    <lineage>
        <taxon>unclassified sequences</taxon>
        <taxon>metagenomes</taxon>
        <taxon>organismal metagenomes</taxon>
    </lineage>
</organism>
<sequence>MRKLWSFKTVIAMLAVLVMAVFAVQVQAAGLFDRGRHDIHAKWMLQKPGGILDMTDGVWAGVYDFDCCNIISAWVDGTGPILTSTTPAITTATDNLPAILYDSSAETTGVSWTVRVPSWWPIDSTGRAYGHGAITVYVLASTGTRTTNRLFTDLALDWHVWLNRHATAFDATGYAQSTVSAETVWIDSSNEVMTLTGSAALNAAIRAGDWLTFEIRNASVSALTGNEDDFEIKGVRVVGTITAP</sequence>
<reference evidence="1" key="1">
    <citation type="submission" date="2020-03" db="EMBL/GenBank/DDBJ databases">
        <title>The deep terrestrial virosphere.</title>
        <authorList>
            <person name="Holmfeldt K."/>
            <person name="Nilsson E."/>
            <person name="Simone D."/>
            <person name="Lopez-Fernandez M."/>
            <person name="Wu X."/>
            <person name="de Brujin I."/>
            <person name="Lundin D."/>
            <person name="Andersson A."/>
            <person name="Bertilsson S."/>
            <person name="Dopson M."/>
        </authorList>
    </citation>
    <scope>NUCLEOTIDE SEQUENCE</scope>
    <source>
        <strain evidence="1">MM415B01461</strain>
    </source>
</reference>
<protein>
    <submittedName>
        <fullName evidence="1">Uncharacterized protein</fullName>
    </submittedName>
</protein>
<dbReference type="EMBL" id="MT141320">
    <property type="protein sequence ID" value="QJA58375.1"/>
    <property type="molecule type" value="Genomic_DNA"/>
</dbReference>
<evidence type="ECO:0000313" key="1">
    <source>
        <dbReference type="EMBL" id="QJA58375.1"/>
    </source>
</evidence>
<name>A0A6M3IM57_9ZZZZ</name>
<accession>A0A6M3IM57</accession>
<gene>
    <name evidence="1" type="ORF">MM415B01461_0014</name>
</gene>